<dbReference type="Proteomes" id="UP000186607">
    <property type="component" value="Unassembled WGS sequence"/>
</dbReference>
<organism evidence="1 2">
    <name type="scientific">Deinococcus marmoris</name>
    <dbReference type="NCBI Taxonomy" id="249408"/>
    <lineage>
        <taxon>Bacteria</taxon>
        <taxon>Thermotogati</taxon>
        <taxon>Deinococcota</taxon>
        <taxon>Deinococci</taxon>
        <taxon>Deinococcales</taxon>
        <taxon>Deinococcaceae</taxon>
        <taxon>Deinococcus</taxon>
    </lineage>
</organism>
<protein>
    <submittedName>
        <fullName evidence="1">Uncharacterized protein</fullName>
    </submittedName>
</protein>
<name>A0A1U7NUT8_9DEIO</name>
<dbReference type="AlphaFoldDB" id="A0A1U7NUT8"/>
<gene>
    <name evidence="1" type="ORF">BOO71_0011326</name>
</gene>
<evidence type="ECO:0000313" key="2">
    <source>
        <dbReference type="Proteomes" id="UP000186607"/>
    </source>
</evidence>
<dbReference type="EMBL" id="MSTI01000135">
    <property type="protein sequence ID" value="OLV16670.1"/>
    <property type="molecule type" value="Genomic_DNA"/>
</dbReference>
<reference evidence="1 2" key="1">
    <citation type="submission" date="2017-01" db="EMBL/GenBank/DDBJ databases">
        <title>Genome Analysis of Deinococcus marmoris KOPRI26562.</title>
        <authorList>
            <person name="Kim J.H."/>
            <person name="Oh H.-M."/>
        </authorList>
    </citation>
    <scope>NUCLEOTIDE SEQUENCE [LARGE SCALE GENOMIC DNA]</scope>
    <source>
        <strain evidence="1 2">KOPRI26562</strain>
    </source>
</reference>
<dbReference type="STRING" id="249408.BOO71_0011326"/>
<keyword evidence="2" id="KW-1185">Reference proteome</keyword>
<comment type="caution">
    <text evidence="1">The sequence shown here is derived from an EMBL/GenBank/DDBJ whole genome shotgun (WGS) entry which is preliminary data.</text>
</comment>
<sequence length="125" mass="14677">MNEDGTKPDIWKLPGQWHFDDTHHGVFLIAPESCIDANPYFLSNFSLSELMTYISADHESWHWKVIGDFGTSSEALFEDSRTEKVYLYEWLNYPNDQAWIADSRAHLLERLISLDKDESYLNLFE</sequence>
<proteinExistence type="predicted"/>
<accession>A0A1U7NUT8</accession>
<evidence type="ECO:0000313" key="1">
    <source>
        <dbReference type="EMBL" id="OLV16670.1"/>
    </source>
</evidence>
<dbReference type="RefSeq" id="WP_075835149.1">
    <property type="nucleotide sequence ID" value="NZ_MSTI01000135.1"/>
</dbReference>